<feature type="transmembrane region" description="Helical" evidence="1">
    <location>
        <begin position="55"/>
        <end position="75"/>
    </location>
</feature>
<organism evidence="2 3">
    <name type="scientific">Hyphomicrobium album</name>
    <dbReference type="NCBI Taxonomy" id="2665159"/>
    <lineage>
        <taxon>Bacteria</taxon>
        <taxon>Pseudomonadati</taxon>
        <taxon>Pseudomonadota</taxon>
        <taxon>Alphaproteobacteria</taxon>
        <taxon>Hyphomicrobiales</taxon>
        <taxon>Hyphomicrobiaceae</taxon>
        <taxon>Hyphomicrobium</taxon>
    </lineage>
</organism>
<feature type="transmembrane region" description="Helical" evidence="1">
    <location>
        <begin position="127"/>
        <end position="148"/>
    </location>
</feature>
<protein>
    <submittedName>
        <fullName evidence="2">Uncharacterized protein</fullName>
    </submittedName>
</protein>
<feature type="transmembrane region" description="Helical" evidence="1">
    <location>
        <begin position="96"/>
        <end position="115"/>
    </location>
</feature>
<dbReference type="RefSeq" id="WP_154738345.1">
    <property type="nucleotide sequence ID" value="NZ_WMBQ01000001.1"/>
</dbReference>
<gene>
    <name evidence="2" type="ORF">GIW81_05785</name>
</gene>
<name>A0A6I3KHI8_9HYPH</name>
<evidence type="ECO:0000313" key="3">
    <source>
        <dbReference type="Proteomes" id="UP000440694"/>
    </source>
</evidence>
<keyword evidence="1" id="KW-0812">Transmembrane</keyword>
<accession>A0A6I3KHI8</accession>
<proteinExistence type="predicted"/>
<feature type="transmembrane region" description="Helical" evidence="1">
    <location>
        <begin position="16"/>
        <end position="35"/>
    </location>
</feature>
<keyword evidence="1" id="KW-1133">Transmembrane helix</keyword>
<reference evidence="2 3" key="1">
    <citation type="submission" date="2019-11" db="EMBL/GenBank/DDBJ databases">
        <title>Identification of a novel strain.</title>
        <authorList>
            <person name="Xu Q."/>
            <person name="Wang G."/>
        </authorList>
    </citation>
    <scope>NUCLEOTIDE SEQUENCE [LARGE SCALE GENOMIC DNA]</scope>
    <source>
        <strain evidence="3">xq</strain>
    </source>
</reference>
<evidence type="ECO:0000256" key="1">
    <source>
        <dbReference type="SAM" id="Phobius"/>
    </source>
</evidence>
<dbReference type="Proteomes" id="UP000440694">
    <property type="component" value="Unassembled WGS sequence"/>
</dbReference>
<dbReference type="EMBL" id="WMBQ01000001">
    <property type="protein sequence ID" value="MTD93843.1"/>
    <property type="molecule type" value="Genomic_DNA"/>
</dbReference>
<comment type="caution">
    <text evidence="2">The sequence shown here is derived from an EMBL/GenBank/DDBJ whole genome shotgun (WGS) entry which is preliminary data.</text>
</comment>
<keyword evidence="1" id="KW-0472">Membrane</keyword>
<dbReference type="AlphaFoldDB" id="A0A6I3KHI8"/>
<evidence type="ECO:0000313" key="2">
    <source>
        <dbReference type="EMBL" id="MTD93843.1"/>
    </source>
</evidence>
<keyword evidence="3" id="KW-1185">Reference proteome</keyword>
<sequence>MGSNAANDTKEAHNRLRVTAFVVSFLMYLIFIGVNFDPAVTKAQVGVAGERPFGIPAQVFFAGLNAILFFPIFWWTSSLMKLQAHANQQDRSFASVLLSAMYTLVDLFSLFTSVRDTAPAEIRKARNVTFAGFLYFAALAAVWIVLAARAGV</sequence>